<keyword evidence="2" id="KW-1185">Reference proteome</keyword>
<reference evidence="1 2" key="1">
    <citation type="journal article" date="2022" name="Hortic Res">
        <title>A haplotype resolved chromosomal level avocado genome allows analysis of novel avocado genes.</title>
        <authorList>
            <person name="Nath O."/>
            <person name="Fletcher S.J."/>
            <person name="Hayward A."/>
            <person name="Shaw L.M."/>
            <person name="Masouleh A.K."/>
            <person name="Furtado A."/>
            <person name="Henry R.J."/>
            <person name="Mitter N."/>
        </authorList>
    </citation>
    <scope>NUCLEOTIDE SEQUENCE [LARGE SCALE GENOMIC DNA]</scope>
    <source>
        <strain evidence="2">cv. Hass</strain>
    </source>
</reference>
<accession>A0ACC2L7W3</accession>
<protein>
    <submittedName>
        <fullName evidence="1">Uncharacterized protein</fullName>
    </submittedName>
</protein>
<sequence length="225" mass="25532">MDTITMPNKQVFGFDEDLNALVKWLKKENDPHRRIMCIAGSCGAGKTTLVKKIYNSPDIQEHFHDRFWVISGEFNLWKNISSKVTRSSLEKLEQMADEDMCPKISSALEGKSYLIVLDINLTNTWATSIKLHIEKAFPDHKNGSRIAITSNHIECASQLGEGVEVRELGLLSWEERWNLFLNNFDYNAEAAKASNESSSKVLNALEVTVRKHWILPSEIVNLVAL</sequence>
<comment type="caution">
    <text evidence="1">The sequence shown here is derived from an EMBL/GenBank/DDBJ whole genome shotgun (WGS) entry which is preliminary data.</text>
</comment>
<evidence type="ECO:0000313" key="2">
    <source>
        <dbReference type="Proteomes" id="UP001234297"/>
    </source>
</evidence>
<proteinExistence type="predicted"/>
<organism evidence="1 2">
    <name type="scientific">Persea americana</name>
    <name type="common">Avocado</name>
    <dbReference type="NCBI Taxonomy" id="3435"/>
    <lineage>
        <taxon>Eukaryota</taxon>
        <taxon>Viridiplantae</taxon>
        <taxon>Streptophyta</taxon>
        <taxon>Embryophyta</taxon>
        <taxon>Tracheophyta</taxon>
        <taxon>Spermatophyta</taxon>
        <taxon>Magnoliopsida</taxon>
        <taxon>Magnoliidae</taxon>
        <taxon>Laurales</taxon>
        <taxon>Lauraceae</taxon>
        <taxon>Persea</taxon>
    </lineage>
</organism>
<dbReference type="Proteomes" id="UP001234297">
    <property type="component" value="Chromosome 7"/>
</dbReference>
<dbReference type="EMBL" id="CM056815">
    <property type="protein sequence ID" value="KAJ8629577.1"/>
    <property type="molecule type" value="Genomic_DNA"/>
</dbReference>
<gene>
    <name evidence="1" type="ORF">MRB53_022900</name>
</gene>
<name>A0ACC2L7W3_PERAE</name>
<evidence type="ECO:0000313" key="1">
    <source>
        <dbReference type="EMBL" id="KAJ8629577.1"/>
    </source>
</evidence>